<dbReference type="Proteomes" id="UP000799770">
    <property type="component" value="Unassembled WGS sequence"/>
</dbReference>
<evidence type="ECO:0000256" key="1">
    <source>
        <dbReference type="SAM" id="MobiDB-lite"/>
    </source>
</evidence>
<accession>A0A6A5Z6K4</accession>
<proteinExistence type="predicted"/>
<feature type="compositionally biased region" description="Polar residues" evidence="1">
    <location>
        <begin position="38"/>
        <end position="51"/>
    </location>
</feature>
<sequence length="152" mass="17362">MANTPAIRKVDKRIHTYSNYVPADEYGNEQEARKQETETSGAENASLQAENKTLYGEIDQLKQENQCLRTKLDQAEAEHSDTVKANRKQWTKMKNDLDEAKSEATVNGLYRARWFTESTRTSKKVGVLEKENAALGKQLEKYQKAHEIINGK</sequence>
<name>A0A6A5Z6K4_9PLEO</name>
<reference evidence="2" key="1">
    <citation type="journal article" date="2020" name="Stud. Mycol.">
        <title>101 Dothideomycetes genomes: a test case for predicting lifestyles and emergence of pathogens.</title>
        <authorList>
            <person name="Haridas S."/>
            <person name="Albert R."/>
            <person name="Binder M."/>
            <person name="Bloem J."/>
            <person name="Labutti K."/>
            <person name="Salamov A."/>
            <person name="Andreopoulos B."/>
            <person name="Baker S."/>
            <person name="Barry K."/>
            <person name="Bills G."/>
            <person name="Bluhm B."/>
            <person name="Cannon C."/>
            <person name="Castanera R."/>
            <person name="Culley D."/>
            <person name="Daum C."/>
            <person name="Ezra D."/>
            <person name="Gonzalez J."/>
            <person name="Henrissat B."/>
            <person name="Kuo A."/>
            <person name="Liang C."/>
            <person name="Lipzen A."/>
            <person name="Lutzoni F."/>
            <person name="Magnuson J."/>
            <person name="Mondo S."/>
            <person name="Nolan M."/>
            <person name="Ohm R."/>
            <person name="Pangilinan J."/>
            <person name="Park H.-J."/>
            <person name="Ramirez L."/>
            <person name="Alfaro M."/>
            <person name="Sun H."/>
            <person name="Tritt A."/>
            <person name="Yoshinaga Y."/>
            <person name="Zwiers L.-H."/>
            <person name="Turgeon B."/>
            <person name="Goodwin S."/>
            <person name="Spatafora J."/>
            <person name="Crous P."/>
            <person name="Grigoriev I."/>
        </authorList>
    </citation>
    <scope>NUCLEOTIDE SEQUENCE</scope>
    <source>
        <strain evidence="2">CBS 627.86</strain>
    </source>
</reference>
<dbReference type="Gene3D" id="1.20.5.1700">
    <property type="match status" value="1"/>
</dbReference>
<dbReference type="AlphaFoldDB" id="A0A6A5Z6K4"/>
<protein>
    <submittedName>
        <fullName evidence="2">Uncharacterized protein</fullName>
    </submittedName>
</protein>
<gene>
    <name evidence="2" type="ORF">BDV96DRAFT_600610</name>
</gene>
<feature type="region of interest" description="Disordered" evidence="1">
    <location>
        <begin position="21"/>
        <end position="51"/>
    </location>
</feature>
<keyword evidence="3" id="KW-1185">Reference proteome</keyword>
<organism evidence="2 3">
    <name type="scientific">Lophiotrema nucula</name>
    <dbReference type="NCBI Taxonomy" id="690887"/>
    <lineage>
        <taxon>Eukaryota</taxon>
        <taxon>Fungi</taxon>
        <taxon>Dikarya</taxon>
        <taxon>Ascomycota</taxon>
        <taxon>Pezizomycotina</taxon>
        <taxon>Dothideomycetes</taxon>
        <taxon>Pleosporomycetidae</taxon>
        <taxon>Pleosporales</taxon>
        <taxon>Lophiotremataceae</taxon>
        <taxon>Lophiotrema</taxon>
    </lineage>
</organism>
<evidence type="ECO:0000313" key="3">
    <source>
        <dbReference type="Proteomes" id="UP000799770"/>
    </source>
</evidence>
<evidence type="ECO:0000313" key="2">
    <source>
        <dbReference type="EMBL" id="KAF2114654.1"/>
    </source>
</evidence>
<dbReference type="EMBL" id="ML977325">
    <property type="protein sequence ID" value="KAF2114654.1"/>
    <property type="molecule type" value="Genomic_DNA"/>
</dbReference>